<keyword evidence="5 7" id="KW-0472">Membrane</keyword>
<keyword evidence="4 7" id="KW-1133">Transmembrane helix</keyword>
<evidence type="ECO:0000256" key="7">
    <source>
        <dbReference type="SAM" id="Phobius"/>
    </source>
</evidence>
<dbReference type="InterPro" id="IPR007593">
    <property type="entry name" value="CD225/Dispanin_fam"/>
</dbReference>
<dbReference type="Proteomes" id="UP001652625">
    <property type="component" value="Chromosome 03"/>
</dbReference>
<accession>A0ABM4BHK4</accession>
<proteinExistence type="inferred from homology"/>
<evidence type="ECO:0000256" key="6">
    <source>
        <dbReference type="SAM" id="MobiDB-lite"/>
    </source>
</evidence>
<evidence type="ECO:0000256" key="4">
    <source>
        <dbReference type="ARBA" id="ARBA00022989"/>
    </source>
</evidence>
<dbReference type="PANTHER" id="PTHR14948">
    <property type="entry name" value="NG5"/>
    <property type="match status" value="1"/>
</dbReference>
<keyword evidence="3 7" id="KW-0812">Transmembrane</keyword>
<evidence type="ECO:0000313" key="8">
    <source>
        <dbReference type="Proteomes" id="UP001652625"/>
    </source>
</evidence>
<feature type="transmembrane region" description="Helical" evidence="7">
    <location>
        <begin position="106"/>
        <end position="127"/>
    </location>
</feature>
<feature type="compositionally biased region" description="Polar residues" evidence="6">
    <location>
        <begin position="1"/>
        <end position="16"/>
    </location>
</feature>
<reference evidence="9" key="1">
    <citation type="submission" date="2025-08" db="UniProtKB">
        <authorList>
            <consortium name="RefSeq"/>
        </authorList>
    </citation>
    <scope>IDENTIFICATION</scope>
</reference>
<sequence length="132" mass="14789">MDILRTQGQKSKNISHQPIPKGSTLSIISENLHSSSLDHQSAESKKPPICVKNYMGLAIFSLVCFFPIGTLALYNSRQVAFNLARKEPFKAEKHSLAARNLAFCSIYFGIIALFIFIANFCIFVLHFRLALI</sequence>
<feature type="transmembrane region" description="Helical" evidence="7">
    <location>
        <begin position="54"/>
        <end position="74"/>
    </location>
</feature>
<evidence type="ECO:0000256" key="1">
    <source>
        <dbReference type="ARBA" id="ARBA00004370"/>
    </source>
</evidence>
<name>A0ABM4BHK4_HYDVU</name>
<dbReference type="InterPro" id="IPR051423">
    <property type="entry name" value="CD225/Dispanin"/>
</dbReference>
<comment type="similarity">
    <text evidence="2">Belongs to the CD225/Dispanin family.</text>
</comment>
<evidence type="ECO:0000256" key="5">
    <source>
        <dbReference type="ARBA" id="ARBA00023136"/>
    </source>
</evidence>
<evidence type="ECO:0000313" key="9">
    <source>
        <dbReference type="RefSeq" id="XP_065648494.1"/>
    </source>
</evidence>
<comment type="subcellular location">
    <subcellularLocation>
        <location evidence="1">Membrane</location>
    </subcellularLocation>
</comment>
<evidence type="ECO:0000256" key="2">
    <source>
        <dbReference type="ARBA" id="ARBA00006843"/>
    </source>
</evidence>
<dbReference type="RefSeq" id="XP_065648494.1">
    <property type="nucleotide sequence ID" value="XM_065792422.1"/>
</dbReference>
<gene>
    <name evidence="9" type="primary">LOC105845207</name>
</gene>
<organism evidence="8 9">
    <name type="scientific">Hydra vulgaris</name>
    <name type="common">Hydra</name>
    <name type="synonym">Hydra attenuata</name>
    <dbReference type="NCBI Taxonomy" id="6087"/>
    <lineage>
        <taxon>Eukaryota</taxon>
        <taxon>Metazoa</taxon>
        <taxon>Cnidaria</taxon>
        <taxon>Hydrozoa</taxon>
        <taxon>Hydroidolina</taxon>
        <taxon>Anthoathecata</taxon>
        <taxon>Aplanulata</taxon>
        <taxon>Hydridae</taxon>
        <taxon>Hydra</taxon>
    </lineage>
</organism>
<dbReference type="PANTHER" id="PTHR14948:SF25">
    <property type="entry name" value="DUF4190 DOMAIN-CONTAINING PROTEIN"/>
    <property type="match status" value="1"/>
</dbReference>
<dbReference type="Pfam" id="PF04505">
    <property type="entry name" value="CD225"/>
    <property type="match status" value="1"/>
</dbReference>
<protein>
    <submittedName>
        <fullName evidence="9">Proline-rich transmembrane protein 1 isoform X1</fullName>
    </submittedName>
</protein>
<keyword evidence="8" id="KW-1185">Reference proteome</keyword>
<feature type="region of interest" description="Disordered" evidence="6">
    <location>
        <begin position="1"/>
        <end position="22"/>
    </location>
</feature>
<evidence type="ECO:0000256" key="3">
    <source>
        <dbReference type="ARBA" id="ARBA00022692"/>
    </source>
</evidence>
<dbReference type="GeneID" id="105845207"/>